<dbReference type="Proteomes" id="UP000316181">
    <property type="component" value="Unassembled WGS sequence"/>
</dbReference>
<protein>
    <recommendedName>
        <fullName evidence="4">Integral membrane protein</fullName>
    </recommendedName>
</protein>
<dbReference type="RefSeq" id="WP_142112892.1">
    <property type="nucleotide sequence ID" value="NZ_BAAATB010000006.1"/>
</dbReference>
<comment type="caution">
    <text evidence="2">The sequence shown here is derived from an EMBL/GenBank/DDBJ whole genome shotgun (WGS) entry which is preliminary data.</text>
</comment>
<evidence type="ECO:0000256" key="1">
    <source>
        <dbReference type="SAM" id="Phobius"/>
    </source>
</evidence>
<keyword evidence="1" id="KW-1133">Transmembrane helix</keyword>
<keyword evidence="1" id="KW-0472">Membrane</keyword>
<evidence type="ECO:0000313" key="2">
    <source>
        <dbReference type="EMBL" id="TQK77131.1"/>
    </source>
</evidence>
<evidence type="ECO:0008006" key="4">
    <source>
        <dbReference type="Google" id="ProtNLM"/>
    </source>
</evidence>
<evidence type="ECO:0000313" key="3">
    <source>
        <dbReference type="Proteomes" id="UP000316181"/>
    </source>
</evidence>
<keyword evidence="3" id="KW-1185">Reference proteome</keyword>
<dbReference type="AlphaFoldDB" id="A0A542SR94"/>
<dbReference type="OrthoDB" id="3830423at2"/>
<accession>A0A542SR94</accession>
<proteinExistence type="predicted"/>
<organism evidence="2 3">
    <name type="scientific">Rarobacter incanus</name>
    <dbReference type="NCBI Taxonomy" id="153494"/>
    <lineage>
        <taxon>Bacteria</taxon>
        <taxon>Bacillati</taxon>
        <taxon>Actinomycetota</taxon>
        <taxon>Actinomycetes</taxon>
        <taxon>Micrococcales</taxon>
        <taxon>Rarobacteraceae</taxon>
        <taxon>Rarobacter</taxon>
    </lineage>
</organism>
<sequence length="115" mass="12184">MSFLYGVFLFLHMVGWAIVFGGYLATMKQPGVYKGTLHGALTALVSGIAMVGIREMDDSMNDPNMVKIALKLGIALVVVLLAFVANAKKEDAPVGLKHAIGGLTLVNIAIAVFVH</sequence>
<gene>
    <name evidence="2" type="ORF">FB389_1846</name>
</gene>
<feature type="transmembrane region" description="Helical" evidence="1">
    <location>
        <begin position="94"/>
        <end position="114"/>
    </location>
</feature>
<reference evidence="2 3" key="1">
    <citation type="submission" date="2019-06" db="EMBL/GenBank/DDBJ databases">
        <title>Sequencing the genomes of 1000 actinobacteria strains.</title>
        <authorList>
            <person name="Klenk H.-P."/>
        </authorList>
    </citation>
    <scope>NUCLEOTIDE SEQUENCE [LARGE SCALE GENOMIC DNA]</scope>
    <source>
        <strain evidence="2 3">DSM 10596</strain>
    </source>
</reference>
<name>A0A542SR94_9MICO</name>
<feature type="transmembrane region" description="Helical" evidence="1">
    <location>
        <begin position="37"/>
        <end position="56"/>
    </location>
</feature>
<keyword evidence="1" id="KW-0812">Transmembrane</keyword>
<dbReference type="EMBL" id="VFNV01000001">
    <property type="protein sequence ID" value="TQK77131.1"/>
    <property type="molecule type" value="Genomic_DNA"/>
</dbReference>
<feature type="transmembrane region" description="Helical" evidence="1">
    <location>
        <begin position="6"/>
        <end position="25"/>
    </location>
</feature>
<feature type="transmembrane region" description="Helical" evidence="1">
    <location>
        <begin position="68"/>
        <end position="87"/>
    </location>
</feature>